<comment type="subcellular location">
    <subcellularLocation>
        <location evidence="1 8">Nucleus</location>
    </subcellularLocation>
</comment>
<gene>
    <name evidence="12 13" type="primary">LOC106458517</name>
</gene>
<dbReference type="SMART" id="SM00523">
    <property type="entry name" value="DWA"/>
    <property type="match status" value="1"/>
</dbReference>
<evidence type="ECO:0000256" key="1">
    <source>
        <dbReference type="ARBA" id="ARBA00004123"/>
    </source>
</evidence>
<accession>A0ABM1B2J2</accession>
<dbReference type="RefSeq" id="XP_013773492.1">
    <property type="nucleotide sequence ID" value="XM_013918038.2"/>
</dbReference>
<dbReference type="PANTHER" id="PTHR11492:SF8">
    <property type="entry name" value="NUCLEAR FACTOR I, ISOFORM B"/>
    <property type="match status" value="1"/>
</dbReference>
<evidence type="ECO:0000313" key="11">
    <source>
        <dbReference type="Proteomes" id="UP000694941"/>
    </source>
</evidence>
<evidence type="ECO:0000256" key="4">
    <source>
        <dbReference type="ARBA" id="ARBA00023125"/>
    </source>
</evidence>
<dbReference type="Pfam" id="PF00859">
    <property type="entry name" value="CTF_NFI"/>
    <property type="match status" value="1"/>
</dbReference>
<feature type="compositionally biased region" description="Polar residues" evidence="9">
    <location>
        <begin position="695"/>
        <end position="712"/>
    </location>
</feature>
<evidence type="ECO:0000256" key="6">
    <source>
        <dbReference type="ARBA" id="ARBA00023163"/>
    </source>
</evidence>
<feature type="compositionally biased region" description="Polar residues" evidence="9">
    <location>
        <begin position="566"/>
        <end position="581"/>
    </location>
</feature>
<keyword evidence="4 8" id="KW-0238">DNA-binding</keyword>
<evidence type="ECO:0000256" key="7">
    <source>
        <dbReference type="ARBA" id="ARBA00023242"/>
    </source>
</evidence>
<organism evidence="11 12">
    <name type="scientific">Limulus polyphemus</name>
    <name type="common">Atlantic horseshoe crab</name>
    <dbReference type="NCBI Taxonomy" id="6850"/>
    <lineage>
        <taxon>Eukaryota</taxon>
        <taxon>Metazoa</taxon>
        <taxon>Ecdysozoa</taxon>
        <taxon>Arthropoda</taxon>
        <taxon>Chelicerata</taxon>
        <taxon>Merostomata</taxon>
        <taxon>Xiphosura</taxon>
        <taxon>Limulidae</taxon>
        <taxon>Limulus</taxon>
    </lineage>
</organism>
<feature type="compositionally biased region" description="Low complexity" evidence="9">
    <location>
        <begin position="466"/>
        <end position="481"/>
    </location>
</feature>
<dbReference type="InterPro" id="IPR000647">
    <property type="entry name" value="CTF/NFI"/>
</dbReference>
<protein>
    <recommendedName>
        <fullName evidence="8">Nuclear factor 1</fullName>
    </recommendedName>
</protein>
<comment type="function">
    <text evidence="8">Recognizes and binds the palindromic sequence 5'-TTGGCNNNNNGCCAA-3' present in viral and cellular promoters and in the origin of replication of adenovirus type 2. These proteins are individually capable of activating transcription and replication.</text>
</comment>
<dbReference type="InterPro" id="IPR019548">
    <property type="entry name" value="CTF/NFI_DNA-bd_N"/>
</dbReference>
<comment type="similarity">
    <text evidence="8">Belongs to the CTF/NF-I family.</text>
</comment>
<feature type="compositionally biased region" description="Polar residues" evidence="9">
    <location>
        <begin position="529"/>
        <end position="544"/>
    </location>
</feature>
<keyword evidence="3 8" id="KW-0805">Transcription regulation</keyword>
<dbReference type="PANTHER" id="PTHR11492">
    <property type="entry name" value="NUCLEAR FACTOR I"/>
    <property type="match status" value="1"/>
</dbReference>
<evidence type="ECO:0000256" key="5">
    <source>
        <dbReference type="ARBA" id="ARBA00023159"/>
    </source>
</evidence>
<dbReference type="Pfam" id="PF03165">
    <property type="entry name" value="MH1"/>
    <property type="match status" value="1"/>
</dbReference>
<evidence type="ECO:0000313" key="13">
    <source>
        <dbReference type="RefSeq" id="XP_022240458.1"/>
    </source>
</evidence>
<sequence length="712" mass="78002">MLMVACGAIGNSNDPHLSLDCMPLDEFHPFIEALLPHVKAFSYTWFNLQAAKRKYYKKHEKRMTLEEERGCKEELQCESLEVKQRWASRLLGKLRKDIAQECREDFVLGVTGKKRATCVLSNPDQKGKMRRIDCLRQADKVWRLDLVMVILFKAIPLESTDGERLEKSAECLHPSLCVNPFHINVSVRELDLYLANFIFSHETLSGLREGVCDTEQDEEREMCRNTIVATGVFTSAELYRVSKDSIMQPTNDTQLPLNIVKMESSSYYSNNYSSSADYRGLGVGGHPPVGMINPEVTNHPASPSFQPRNKRLRKISSNEEEIEKSRADVSGFYGHSPTSVSSQASWGSDVDPGNVHIVRTGNPPPIHTHHSKVKSEASSSFVSLAAHTPPGDVVLQQQDIVRPDKGVVSPHSREALTHQHSSLNLVSPTHNLGGLAPSPAYFLGQKYQENGDTLSDFVNLVCQETQGSSGPSPQSAGDSGSRSPSKLHYYTSAMLPPPPPAPMARPVAIIRCTDLSPTTPSPPATSTSGTCVTSDSDIPGPSSTGDRDSRDQMSPPPTTSVLAVGLSSSSQDSSPVNRSVMSSPFTMLTRPEHSFAHIHPQPQLFSYPGITPVSEVISPTNFIMFTSPVTTPRSTPRTTPVPRWNNSFIALDDNMDYSMITGLMPGNNPDTDPPHIIGAEERFFSDVHSNDGVDANNQMPSAPATPTKSQPS</sequence>
<evidence type="ECO:0000256" key="2">
    <source>
        <dbReference type="ARBA" id="ARBA00022705"/>
    </source>
</evidence>
<dbReference type="InterPro" id="IPR003619">
    <property type="entry name" value="MAD_homology1_Dwarfin-type"/>
</dbReference>
<name>A0ABM1B2J2_LIMPO</name>
<dbReference type="RefSeq" id="XP_022240458.1">
    <property type="nucleotide sequence ID" value="XM_022384750.1"/>
</dbReference>
<comment type="subunit">
    <text evidence="8">Binds DNA as a homodimer.</text>
</comment>
<dbReference type="Proteomes" id="UP000694941">
    <property type="component" value="Unplaced"/>
</dbReference>
<feature type="domain" description="CTF/NF-I" evidence="10">
    <location>
        <begin position="16"/>
        <end position="209"/>
    </location>
</feature>
<dbReference type="InterPro" id="IPR020604">
    <property type="entry name" value="CTF/NFI_DNA-bd-dom"/>
</dbReference>
<dbReference type="PROSITE" id="PS51080">
    <property type="entry name" value="CTF_NFI_2"/>
    <property type="match status" value="1"/>
</dbReference>
<evidence type="ECO:0000256" key="9">
    <source>
        <dbReference type="SAM" id="MobiDB-lite"/>
    </source>
</evidence>
<evidence type="ECO:0000259" key="10">
    <source>
        <dbReference type="PROSITE" id="PS51080"/>
    </source>
</evidence>
<proteinExistence type="inferred from homology"/>
<evidence type="ECO:0000313" key="12">
    <source>
        <dbReference type="RefSeq" id="XP_013773492.1"/>
    </source>
</evidence>
<reference evidence="12 13" key="1">
    <citation type="submission" date="2025-05" db="UniProtKB">
        <authorList>
            <consortium name="RefSeq"/>
        </authorList>
    </citation>
    <scope>IDENTIFICATION</scope>
    <source>
        <tissue evidence="12 13">Muscle</tissue>
    </source>
</reference>
<feature type="region of interest" description="Disordered" evidence="9">
    <location>
        <begin position="688"/>
        <end position="712"/>
    </location>
</feature>
<dbReference type="Pfam" id="PF10524">
    <property type="entry name" value="NfI_DNAbd_pre-N"/>
    <property type="match status" value="1"/>
</dbReference>
<keyword evidence="7 8" id="KW-0539">Nucleus</keyword>
<keyword evidence="11" id="KW-1185">Reference proteome</keyword>
<feature type="region of interest" description="Disordered" evidence="9">
    <location>
        <begin position="464"/>
        <end position="581"/>
    </location>
</feature>
<keyword evidence="2 8" id="KW-0235">DNA replication</keyword>
<keyword evidence="6 8" id="KW-0804">Transcription</keyword>
<dbReference type="GeneID" id="106458517"/>
<evidence type="ECO:0000256" key="3">
    <source>
        <dbReference type="ARBA" id="ARBA00023015"/>
    </source>
</evidence>
<keyword evidence="5 8" id="KW-0010">Activator</keyword>
<evidence type="ECO:0000256" key="8">
    <source>
        <dbReference type="RuleBase" id="RU000690"/>
    </source>
</evidence>